<dbReference type="InterPro" id="IPR006876">
    <property type="entry name" value="LMBR1-like_membr_prot"/>
</dbReference>
<dbReference type="AlphaFoldDB" id="A0AAV0XWG8"/>
<organism evidence="7 8">
    <name type="scientific">Macrosiphum euphorbiae</name>
    <name type="common">potato aphid</name>
    <dbReference type="NCBI Taxonomy" id="13131"/>
    <lineage>
        <taxon>Eukaryota</taxon>
        <taxon>Metazoa</taxon>
        <taxon>Ecdysozoa</taxon>
        <taxon>Arthropoda</taxon>
        <taxon>Hexapoda</taxon>
        <taxon>Insecta</taxon>
        <taxon>Pterygota</taxon>
        <taxon>Neoptera</taxon>
        <taxon>Paraneoptera</taxon>
        <taxon>Hemiptera</taxon>
        <taxon>Sternorrhyncha</taxon>
        <taxon>Aphidomorpha</taxon>
        <taxon>Aphidoidea</taxon>
        <taxon>Aphididae</taxon>
        <taxon>Macrosiphini</taxon>
        <taxon>Macrosiphum</taxon>
    </lineage>
</organism>
<feature type="transmembrane region" description="Helical" evidence="6">
    <location>
        <begin position="6"/>
        <end position="25"/>
    </location>
</feature>
<dbReference type="EMBL" id="CARXXK010001085">
    <property type="protein sequence ID" value="CAI6372895.1"/>
    <property type="molecule type" value="Genomic_DNA"/>
</dbReference>
<keyword evidence="3 6" id="KW-0812">Transmembrane</keyword>
<name>A0AAV0XWG8_9HEMI</name>
<feature type="transmembrane region" description="Helical" evidence="6">
    <location>
        <begin position="104"/>
        <end position="124"/>
    </location>
</feature>
<keyword evidence="8" id="KW-1185">Reference proteome</keyword>
<dbReference type="PANTHER" id="PTHR21355:SF0">
    <property type="entry name" value="G-PROTEIN COUPLED RECEPTOR-ASSOCIATED PROTEIN LMBRD2"/>
    <property type="match status" value="1"/>
</dbReference>
<dbReference type="Proteomes" id="UP001160148">
    <property type="component" value="Unassembled WGS sequence"/>
</dbReference>
<feature type="transmembrane region" description="Helical" evidence="6">
    <location>
        <begin position="182"/>
        <end position="200"/>
    </location>
</feature>
<comment type="caution">
    <text evidence="7">The sequence shown here is derived from an EMBL/GenBank/DDBJ whole genome shotgun (WGS) entry which is preliminary data.</text>
</comment>
<evidence type="ECO:0000256" key="5">
    <source>
        <dbReference type="ARBA" id="ARBA00023136"/>
    </source>
</evidence>
<feature type="transmembrane region" description="Helical" evidence="6">
    <location>
        <begin position="366"/>
        <end position="390"/>
    </location>
</feature>
<feature type="transmembrane region" description="Helical" evidence="6">
    <location>
        <begin position="455"/>
        <end position="478"/>
    </location>
</feature>
<feature type="transmembrane region" description="Helical" evidence="6">
    <location>
        <begin position="145"/>
        <end position="162"/>
    </location>
</feature>
<dbReference type="GO" id="GO:0016020">
    <property type="term" value="C:membrane"/>
    <property type="evidence" value="ECO:0007669"/>
    <property type="project" value="UniProtKB-SubCell"/>
</dbReference>
<sequence>MTVGMFGAEVIFAFILTTVLLNRYGNWKTQNIVVTTAVHISWFFSLLIIFVLPIDISLSAYRKCLQDGLNDNTTISIHVSSTSSTCEKPWSSVPGSTLPIMWRVVYWTSQLLAWFIMPIMKHYVESGEFTVKNKLKNAIKSKTLYYSKLFLIVIIFITYTALTPGVYLDWQILKATASSTSNTYGLFQLILLLGIALVDIPRELWRSSQIDYTLRKLYFKLSKLYTEMLESEVDLEYVLESIKLVSISMSPNDELYNYFEIILKKVPKDQQGFWKNERSKYHTISPSIDMLIQLHEQLIIAVSTYHRTKTQSSLMIEEAIFLEDINSNMTSKERKFKKMFNKPSKLNSYAATLTIEWYWWCRLYPMMLQVLSVITGMLSVVIVWSEITFFKKKPVLSIFALMVNVAKQNNNYVMIQVLSTFSIAYLAYCTYSTVFKIKFLNIYYLASNCQTTESSLIFFGLLLGRLTSPMCLNFLGLIHMDNHLIKSHSLETDYTQIMGHMDIITIICIDGFNVYFPTLILAVCLATYFNVGAKILSILGFPQYLEDDDLVIDYIHEGHLIVVREIERRRKIHSNKIYCKYREGSQI</sequence>
<evidence type="ECO:0000256" key="1">
    <source>
        <dbReference type="ARBA" id="ARBA00004141"/>
    </source>
</evidence>
<gene>
    <name evidence="7" type="ORF">MEUPH1_LOCUS26708</name>
</gene>
<feature type="transmembrane region" description="Helical" evidence="6">
    <location>
        <begin position="411"/>
        <end position="435"/>
    </location>
</feature>
<evidence type="ECO:0000256" key="6">
    <source>
        <dbReference type="SAM" id="Phobius"/>
    </source>
</evidence>
<reference evidence="7 8" key="1">
    <citation type="submission" date="2023-01" db="EMBL/GenBank/DDBJ databases">
        <authorList>
            <person name="Whitehead M."/>
        </authorList>
    </citation>
    <scope>NUCLEOTIDE SEQUENCE [LARGE SCALE GENOMIC DNA]</scope>
</reference>
<dbReference type="InterPro" id="IPR051584">
    <property type="entry name" value="GPCR-associated_LMBR1"/>
</dbReference>
<protein>
    <recommendedName>
        <fullName evidence="9">LMBR1 domain-containing protein 2</fullName>
    </recommendedName>
</protein>
<keyword evidence="5 6" id="KW-0472">Membrane</keyword>
<evidence type="ECO:0000313" key="8">
    <source>
        <dbReference type="Proteomes" id="UP001160148"/>
    </source>
</evidence>
<dbReference type="PANTHER" id="PTHR21355">
    <property type="entry name" value="G-PROTEIN COUPLED RECEPTOR-ASSOCIATED PROTEIN LMBRD2"/>
    <property type="match status" value="1"/>
</dbReference>
<evidence type="ECO:0000313" key="7">
    <source>
        <dbReference type="EMBL" id="CAI6372895.1"/>
    </source>
</evidence>
<accession>A0AAV0XWG8</accession>
<keyword evidence="4 6" id="KW-1133">Transmembrane helix</keyword>
<proteinExistence type="inferred from homology"/>
<comment type="similarity">
    <text evidence="2">Belongs to the LIMR family.</text>
</comment>
<dbReference type="Pfam" id="PF04791">
    <property type="entry name" value="LMBR1"/>
    <property type="match status" value="1"/>
</dbReference>
<evidence type="ECO:0000256" key="3">
    <source>
        <dbReference type="ARBA" id="ARBA00022692"/>
    </source>
</evidence>
<evidence type="ECO:0008006" key="9">
    <source>
        <dbReference type="Google" id="ProtNLM"/>
    </source>
</evidence>
<comment type="subcellular location">
    <subcellularLocation>
        <location evidence="1">Membrane</location>
        <topology evidence="1">Multi-pass membrane protein</topology>
    </subcellularLocation>
</comment>
<evidence type="ECO:0000256" key="2">
    <source>
        <dbReference type="ARBA" id="ARBA00010487"/>
    </source>
</evidence>
<feature type="transmembrane region" description="Helical" evidence="6">
    <location>
        <begin position="32"/>
        <end position="52"/>
    </location>
</feature>
<evidence type="ECO:0000256" key="4">
    <source>
        <dbReference type="ARBA" id="ARBA00022989"/>
    </source>
</evidence>